<dbReference type="PANTHER" id="PTHR36836">
    <property type="entry name" value="COLANIC ACID BIOSYNTHESIS PROTEIN WCAK"/>
    <property type="match status" value="1"/>
</dbReference>
<evidence type="ECO:0000313" key="3">
    <source>
        <dbReference type="Proteomes" id="UP000515708"/>
    </source>
</evidence>
<gene>
    <name evidence="2" type="ORF">FVO59_09290</name>
</gene>
<dbReference type="InterPro" id="IPR007345">
    <property type="entry name" value="Polysacch_pyruvyl_Trfase"/>
</dbReference>
<dbReference type="GO" id="GO:0016740">
    <property type="term" value="F:transferase activity"/>
    <property type="evidence" value="ECO:0007669"/>
    <property type="project" value="UniProtKB-KW"/>
</dbReference>
<dbReference type="RefSeq" id="WP_182252385.1">
    <property type="nucleotide sequence ID" value="NZ_CP043732.1"/>
</dbReference>
<feature type="domain" description="Polysaccharide pyruvyl transferase" evidence="1">
    <location>
        <begin position="14"/>
        <end position="298"/>
    </location>
</feature>
<keyword evidence="2" id="KW-0808">Transferase</keyword>
<dbReference type="Pfam" id="PF04230">
    <property type="entry name" value="PS_pyruv_trans"/>
    <property type="match status" value="1"/>
</dbReference>
<dbReference type="PANTHER" id="PTHR36836:SF1">
    <property type="entry name" value="COLANIC ACID BIOSYNTHESIS PROTEIN WCAK"/>
    <property type="match status" value="1"/>
</dbReference>
<evidence type="ECO:0000313" key="2">
    <source>
        <dbReference type="EMBL" id="QMU97387.1"/>
    </source>
</evidence>
<evidence type="ECO:0000259" key="1">
    <source>
        <dbReference type="Pfam" id="PF04230"/>
    </source>
</evidence>
<reference evidence="2 3" key="1">
    <citation type="journal article" date="2020" name="Front. Microbiol.">
        <title>Design of Bacterial Strain-Specific qPCR Assays Using NGS Data and Publicly Available Resources and Its Application to Track Biocontrol Strains.</title>
        <authorList>
            <person name="Hernandez I."/>
            <person name="Sant C."/>
            <person name="Martinez R."/>
            <person name="Fernandez C."/>
        </authorList>
    </citation>
    <scope>NUCLEOTIDE SEQUENCE [LARGE SCALE GENOMIC DNA]</scope>
    <source>
        <strain evidence="2 3">B24</strain>
    </source>
</reference>
<dbReference type="AlphaFoldDB" id="A0A7D8ALF2"/>
<proteinExistence type="predicted"/>
<name>A0A7D8ALF2_9MICO</name>
<sequence>MRVLVLWAAPRHANFGVAALAEGAQALVHQAVGDADVRFHGTGIDGDGPMNIGHLPPLVKEVFVRNKGLRDWLRGFDLLIDMRGGDSFTDIYGLKRLYKMSFVPLYARRLGVPVVLGPQTIGPFKSQAGRRLAQYVLRSASQVHSRDPVSAHAAQQLGRPVDGISTDVAFAIAPPVSGPSRDVMFNVSGLLWSENPHVDNTTYRASVCKSIDGLLANGREVTALAHVVGANEAPGDNDRFALAELEQLYGDRLTYLTPTDLQDVRSQISGARLMIGARMHACLNAMSVGVPAVPMAYSRKFKPLLDQIGWEQTIDLSASPEHVADQVLRSSEAELGQGVAAVRERAGRLLTSTARDIAQLLR</sequence>
<organism evidence="2 3">
    <name type="scientific">Microbacterium esteraromaticum</name>
    <dbReference type="NCBI Taxonomy" id="57043"/>
    <lineage>
        <taxon>Bacteria</taxon>
        <taxon>Bacillati</taxon>
        <taxon>Actinomycetota</taxon>
        <taxon>Actinomycetes</taxon>
        <taxon>Micrococcales</taxon>
        <taxon>Microbacteriaceae</taxon>
        <taxon>Microbacterium</taxon>
    </lineage>
</organism>
<accession>A0A7D8ALF2</accession>
<dbReference type="Proteomes" id="UP000515708">
    <property type="component" value="Chromosome"/>
</dbReference>
<dbReference type="EMBL" id="CP043732">
    <property type="protein sequence ID" value="QMU97387.1"/>
    <property type="molecule type" value="Genomic_DNA"/>
</dbReference>
<protein>
    <submittedName>
        <fullName evidence="2">Polysaccharide pyruvyl transferase family protein</fullName>
    </submittedName>
</protein>